<dbReference type="GO" id="GO:0016787">
    <property type="term" value="F:hydrolase activity"/>
    <property type="evidence" value="ECO:0007669"/>
    <property type="project" value="UniProtKB-KW"/>
</dbReference>
<dbReference type="EMBL" id="JBHRZG010000002">
    <property type="protein sequence ID" value="MFC3831878.1"/>
    <property type="molecule type" value="Genomic_DNA"/>
</dbReference>
<dbReference type="InterPro" id="IPR029058">
    <property type="entry name" value="AB_hydrolase_fold"/>
</dbReference>
<proteinExistence type="predicted"/>
<gene>
    <name evidence="1" type="ORF">ACFOSB_03245</name>
</gene>
<reference evidence="2" key="1">
    <citation type="journal article" date="2019" name="Int. J. Syst. Evol. Microbiol.">
        <title>The Global Catalogue of Microorganisms (GCM) 10K type strain sequencing project: providing services to taxonomists for standard genome sequencing and annotation.</title>
        <authorList>
            <consortium name="The Broad Institute Genomics Platform"/>
            <consortium name="The Broad Institute Genome Sequencing Center for Infectious Disease"/>
            <person name="Wu L."/>
            <person name="Ma J."/>
        </authorList>
    </citation>
    <scope>NUCLEOTIDE SEQUENCE [LARGE SCALE GENOMIC DNA]</scope>
    <source>
        <strain evidence="2">CCTCC AB 2017081</strain>
    </source>
</reference>
<comment type="caution">
    <text evidence="1">The sequence shown here is derived from an EMBL/GenBank/DDBJ whole genome shotgun (WGS) entry which is preliminary data.</text>
</comment>
<dbReference type="Gene3D" id="3.40.50.1820">
    <property type="entry name" value="alpha/beta hydrolase"/>
    <property type="match status" value="1"/>
</dbReference>
<name>A0ABV7Z3R6_9DEIO</name>
<sequence length="203" mass="21770">MNWIHHIERGTDSLTLLLLHGTGGNEMQLMEFGRQVAPTATLLGVRGRSLEEGSPRFFRRFTATKYDQPHLLAEGEALAQFVTEAAQEYGLDAKRVVALGYSNGANIALASLAHHPGAWAGAVLLRPVMPMDEPPGLDVRGLPVLVTSGARDPYHEFAAPVVPYLRSVGAAVQEQVLDAGHELTAQDAELTAAWLQGLSSTPA</sequence>
<protein>
    <submittedName>
        <fullName evidence="1">Alpha/beta hydrolase</fullName>
    </submittedName>
</protein>
<dbReference type="SUPFAM" id="SSF53474">
    <property type="entry name" value="alpha/beta-Hydrolases"/>
    <property type="match status" value="1"/>
</dbReference>
<organism evidence="1 2">
    <name type="scientific">Deinococcus rufus</name>
    <dbReference type="NCBI Taxonomy" id="2136097"/>
    <lineage>
        <taxon>Bacteria</taxon>
        <taxon>Thermotogati</taxon>
        <taxon>Deinococcota</taxon>
        <taxon>Deinococci</taxon>
        <taxon>Deinococcales</taxon>
        <taxon>Deinococcaceae</taxon>
        <taxon>Deinococcus</taxon>
    </lineage>
</organism>
<keyword evidence="2" id="KW-1185">Reference proteome</keyword>
<evidence type="ECO:0000313" key="2">
    <source>
        <dbReference type="Proteomes" id="UP001595803"/>
    </source>
</evidence>
<dbReference type="RefSeq" id="WP_322473925.1">
    <property type="nucleotide sequence ID" value="NZ_JBHRZG010000002.1"/>
</dbReference>
<dbReference type="Proteomes" id="UP001595803">
    <property type="component" value="Unassembled WGS sequence"/>
</dbReference>
<keyword evidence="1" id="KW-0378">Hydrolase</keyword>
<evidence type="ECO:0000313" key="1">
    <source>
        <dbReference type="EMBL" id="MFC3831878.1"/>
    </source>
</evidence>
<accession>A0ABV7Z3R6</accession>